<feature type="transmembrane region" description="Helical" evidence="2">
    <location>
        <begin position="467"/>
        <end position="490"/>
    </location>
</feature>
<feature type="transmembrane region" description="Helical" evidence="2">
    <location>
        <begin position="118"/>
        <end position="136"/>
    </location>
</feature>
<evidence type="ECO:0008006" key="5">
    <source>
        <dbReference type="Google" id="ProtNLM"/>
    </source>
</evidence>
<evidence type="ECO:0000313" key="4">
    <source>
        <dbReference type="Proteomes" id="UP000198981"/>
    </source>
</evidence>
<name>A0A1G4YIZ4_9ACTN</name>
<feature type="transmembrane region" description="Helical" evidence="2">
    <location>
        <begin position="156"/>
        <end position="179"/>
    </location>
</feature>
<evidence type="ECO:0000256" key="1">
    <source>
        <dbReference type="SAM" id="MobiDB-lite"/>
    </source>
</evidence>
<protein>
    <recommendedName>
        <fullName evidence="5">Mn2+ and Fe2+ transporters of the NRAMP family</fullName>
    </recommendedName>
</protein>
<feature type="transmembrane region" description="Helical" evidence="2">
    <location>
        <begin position="80"/>
        <end position="97"/>
    </location>
</feature>
<dbReference type="NCBIfam" id="NF037982">
    <property type="entry name" value="Nramp_1"/>
    <property type="match status" value="1"/>
</dbReference>
<proteinExistence type="predicted"/>
<feature type="region of interest" description="Disordered" evidence="1">
    <location>
        <begin position="1"/>
        <end position="39"/>
    </location>
</feature>
<gene>
    <name evidence="3" type="ORF">SAMN03159343_2959</name>
</gene>
<feature type="transmembrane region" description="Helical" evidence="2">
    <location>
        <begin position="401"/>
        <end position="421"/>
    </location>
</feature>
<organism evidence="3 4">
    <name type="scientific">Klenkia marina</name>
    <dbReference type="NCBI Taxonomy" id="1960309"/>
    <lineage>
        <taxon>Bacteria</taxon>
        <taxon>Bacillati</taxon>
        <taxon>Actinomycetota</taxon>
        <taxon>Actinomycetes</taxon>
        <taxon>Geodermatophilales</taxon>
        <taxon>Geodermatophilaceae</taxon>
        <taxon>Klenkia</taxon>
    </lineage>
</organism>
<keyword evidence="2" id="KW-1133">Transmembrane helix</keyword>
<accession>A0A1G4YIZ4</accession>
<feature type="transmembrane region" description="Helical" evidence="2">
    <location>
        <begin position="51"/>
        <end position="74"/>
    </location>
</feature>
<evidence type="ECO:0000256" key="2">
    <source>
        <dbReference type="SAM" id="Phobius"/>
    </source>
</evidence>
<feature type="transmembrane region" description="Helical" evidence="2">
    <location>
        <begin position="309"/>
        <end position="331"/>
    </location>
</feature>
<sequence>MIDHMSAEPGAVPADDPLAAQEPGRRFPTAGGALPMPGTADLPEPRPLRKVLGPGVIGAGIGLASGEFVLYPYIASEVGLSFLWAAFVGVTLQLFINMEIERYTLATGETALTGFSRLWRHWGLVFGLLTILANLWPGWATSSATVLTYAVGGGDVTLIALLMLLSIGLVLTLSPVVYTAVERIEFVKVGAVLAFVVIAFVAVVGADDVAETRRVVTDFGSVPSQLGLALVLGALAFAGGGGGQNLVQSNWIRDKGFGMGARIPRLVSPVTGEDQAKPSTGFLFPADAENLRRWRGWWRVANTEQLVSFWFLTWLTISATSVIAYATVFGADTPGNDISFLQTEGQVLADTVGSWFGTFFWWIGAVSLYAAALGICDYTARLVADTLKVSHLARSQRWSESRIYSAVVWGLLVVGAGVLLSGFDQPLVLLVISSVVGGFMMFVYSILLIRLNRTALPAAIRVRGYRLAVMVLAVLVFGGISAVIVANQVVNPGG</sequence>
<evidence type="ECO:0000313" key="3">
    <source>
        <dbReference type="EMBL" id="SCX53334.1"/>
    </source>
</evidence>
<dbReference type="EMBL" id="FMUH01000004">
    <property type="protein sequence ID" value="SCX53334.1"/>
    <property type="molecule type" value="Genomic_DNA"/>
</dbReference>
<dbReference type="STRING" id="1960309.SAMN03159343_2959"/>
<keyword evidence="2" id="KW-0472">Membrane</keyword>
<keyword evidence="2" id="KW-0812">Transmembrane</keyword>
<feature type="transmembrane region" description="Helical" evidence="2">
    <location>
        <begin position="186"/>
        <end position="206"/>
    </location>
</feature>
<feature type="transmembrane region" description="Helical" evidence="2">
    <location>
        <begin position="226"/>
        <end position="247"/>
    </location>
</feature>
<feature type="transmembrane region" description="Helical" evidence="2">
    <location>
        <begin position="427"/>
        <end position="447"/>
    </location>
</feature>
<keyword evidence="4" id="KW-1185">Reference proteome</keyword>
<dbReference type="AlphaFoldDB" id="A0A1G4YIZ4"/>
<reference evidence="4" key="1">
    <citation type="submission" date="2016-10" db="EMBL/GenBank/DDBJ databases">
        <authorList>
            <person name="Varghese N."/>
            <person name="Submissions S."/>
        </authorList>
    </citation>
    <scope>NUCLEOTIDE SEQUENCE [LARGE SCALE GENOMIC DNA]</scope>
    <source>
        <strain evidence="4">DSM 45722</strain>
    </source>
</reference>
<dbReference type="Proteomes" id="UP000198981">
    <property type="component" value="Unassembled WGS sequence"/>
</dbReference>
<feature type="transmembrane region" description="Helical" evidence="2">
    <location>
        <begin position="359"/>
        <end position="380"/>
    </location>
</feature>